<evidence type="ECO:0000256" key="19">
    <source>
        <dbReference type="ARBA" id="ARBA00084081"/>
    </source>
</evidence>
<gene>
    <name evidence="23" type="ORF">NDU88_004529</name>
</gene>
<dbReference type="InterPro" id="IPR000719">
    <property type="entry name" value="Prot_kinase_dom"/>
</dbReference>
<dbReference type="EC" id="2.7.11.1" evidence="2"/>
<evidence type="ECO:0000256" key="10">
    <source>
        <dbReference type="ARBA" id="ARBA00022842"/>
    </source>
</evidence>
<evidence type="ECO:0000256" key="18">
    <source>
        <dbReference type="ARBA" id="ARBA00074601"/>
    </source>
</evidence>
<evidence type="ECO:0000256" key="9">
    <source>
        <dbReference type="ARBA" id="ARBA00022840"/>
    </source>
</evidence>
<feature type="domain" description="Protein kinase" evidence="22">
    <location>
        <begin position="103"/>
        <end position="351"/>
    </location>
</feature>
<dbReference type="GO" id="GO:0051321">
    <property type="term" value="P:meiotic cell cycle"/>
    <property type="evidence" value="ECO:0007669"/>
    <property type="project" value="TreeGrafter"/>
</dbReference>
<keyword evidence="3" id="KW-0723">Serine/threonine-protein kinase</keyword>
<dbReference type="FunFam" id="1.10.510.10:FF:000315">
    <property type="entry name" value="membrane-associated tyrosine- and threonine-specific cdc2-inhibitory kinase"/>
    <property type="match status" value="1"/>
</dbReference>
<dbReference type="InterPro" id="IPR017441">
    <property type="entry name" value="Protein_kinase_ATP_BS"/>
</dbReference>
<feature type="region of interest" description="Disordered" evidence="21">
    <location>
        <begin position="401"/>
        <end position="421"/>
    </location>
</feature>
<evidence type="ECO:0000256" key="11">
    <source>
        <dbReference type="ARBA" id="ARBA00023034"/>
    </source>
</evidence>
<dbReference type="InterPro" id="IPR050339">
    <property type="entry name" value="CC_SR_Kinase"/>
</dbReference>
<comment type="function">
    <text evidence="17">Acts as a negative regulator of entry into mitosis (G2 to M transition) by phosphorylation of the CDK1 kinase specifically when CDK1 is complexed to cyclins. Mediates phosphorylation of CDK1 predominantly on 'Thr-14'. Also involved in Golgi fragmentation. May be involved in phosphorylation of CDK1 on 'Tyr-15' to a lesser degree, however tyrosine kinase activity is unclear and may be indirect.</text>
</comment>
<keyword evidence="9 20" id="KW-0067">ATP-binding</keyword>
<keyword evidence="11" id="KW-0333">Golgi apparatus</keyword>
<evidence type="ECO:0000256" key="5">
    <source>
        <dbReference type="ARBA" id="ARBA00022679"/>
    </source>
</evidence>
<keyword evidence="7 20" id="KW-0547">Nucleotide-binding</keyword>
<evidence type="ECO:0000256" key="7">
    <source>
        <dbReference type="ARBA" id="ARBA00022741"/>
    </source>
</evidence>
<feature type="compositionally biased region" description="Basic and acidic residues" evidence="21">
    <location>
        <begin position="532"/>
        <end position="541"/>
    </location>
</feature>
<comment type="subcellular location">
    <subcellularLocation>
        <location evidence="1">Golgi apparatus membrane</location>
        <topology evidence="1">Peripheral membrane protein</topology>
    </subcellularLocation>
</comment>
<dbReference type="PANTHER" id="PTHR11042:SF183">
    <property type="entry name" value="MEMBRANE-ASSOCIATED TYROSINE- AND THREONINE-SPECIFIC CDC2-INHIBITORY KINASE"/>
    <property type="match status" value="1"/>
</dbReference>
<dbReference type="SUPFAM" id="SSF56112">
    <property type="entry name" value="Protein kinase-like (PK-like)"/>
    <property type="match status" value="1"/>
</dbReference>
<keyword evidence="8" id="KW-0418">Kinase</keyword>
<dbReference type="InterPro" id="IPR011009">
    <property type="entry name" value="Kinase-like_dom_sf"/>
</dbReference>
<accession>A0AAV7PDC2</accession>
<dbReference type="PROSITE" id="PS00107">
    <property type="entry name" value="PROTEIN_KINASE_ATP"/>
    <property type="match status" value="1"/>
</dbReference>
<evidence type="ECO:0000256" key="17">
    <source>
        <dbReference type="ARBA" id="ARBA00056966"/>
    </source>
</evidence>
<feature type="region of interest" description="Disordered" evidence="21">
    <location>
        <begin position="42"/>
        <end position="79"/>
    </location>
</feature>
<dbReference type="GO" id="GO:0005634">
    <property type="term" value="C:nucleus"/>
    <property type="evidence" value="ECO:0007669"/>
    <property type="project" value="TreeGrafter"/>
</dbReference>
<dbReference type="InterPro" id="IPR008271">
    <property type="entry name" value="Ser/Thr_kinase_AS"/>
</dbReference>
<comment type="similarity">
    <text evidence="14">Belongs to the protein kinase superfamily. Ser/Thr protein kinase family. GCN2 subfamily.</text>
</comment>
<dbReference type="Gene3D" id="1.10.510.10">
    <property type="entry name" value="Transferase(Phosphotransferase) domain 1"/>
    <property type="match status" value="1"/>
</dbReference>
<sequence>MPVPTDSLVDSQLSRTPIPIPAIFKEAEHGFSLKKRGRSLCFTAPPRPPAKSPTPISRFFPNKHQSWSQPRPQSVSFRSPEKKSLYSRLYDEGKQELFFDQCFQKICKLGRGSFGEVYKVKSQEDGNLYAVKRSLQQFRGELDRQRKLEEVQKHERVGKHPNCVQFVRAWEERRHLYIQIELCETNLQHFCEERGPLHERQVWAFFCDLLRGLKHLHDRNLVHMDIKPANIFICSRETCKLGDFGLMLELDRGNLSEAQEGDPRYMAPELLNGEYTKAADIFSLGMTILEIACNMDLPKGGEGWQQLRHGYLPLEFTADLSPELLNILTAMLEPDHKKRATVNGLLASPVMRKVETWRGLLLTAKAGIHKVVLVCQFMLSFFCVLWNYMRNPLRWILGHSDRTSRPSSPVPTPPGDCSISSDLEDDSLSEDVFELPGISGSASLLRCSLTYPGEMDGQDYIINNNNPQSPDINKRPSMGSTSTPRNISPEFASAGRRRSILRSSPNMSRISQESPCSQRSTGSSTRSSSRLLDADFQEHGQHSSFEPRNLLSMFEDNAGNKD</sequence>
<feature type="region of interest" description="Disordered" evidence="21">
    <location>
        <begin position="458"/>
        <end position="562"/>
    </location>
</feature>
<name>A0AAV7PDC2_PLEWA</name>
<evidence type="ECO:0000259" key="22">
    <source>
        <dbReference type="PROSITE" id="PS50011"/>
    </source>
</evidence>
<evidence type="ECO:0000256" key="15">
    <source>
        <dbReference type="ARBA" id="ARBA00047899"/>
    </source>
</evidence>
<dbReference type="GO" id="GO:0005524">
    <property type="term" value="F:ATP binding"/>
    <property type="evidence" value="ECO:0007669"/>
    <property type="project" value="UniProtKB-UniRule"/>
</dbReference>
<proteinExistence type="inferred from homology"/>
<dbReference type="GO" id="GO:0110031">
    <property type="term" value="P:negative regulation of G2/MI transition of meiotic cell cycle"/>
    <property type="evidence" value="ECO:0007669"/>
    <property type="project" value="TreeGrafter"/>
</dbReference>
<dbReference type="AlphaFoldDB" id="A0AAV7PDC2"/>
<keyword evidence="24" id="KW-1185">Reference proteome</keyword>
<evidence type="ECO:0000256" key="12">
    <source>
        <dbReference type="ARBA" id="ARBA00023136"/>
    </source>
</evidence>
<evidence type="ECO:0000313" key="24">
    <source>
        <dbReference type="Proteomes" id="UP001066276"/>
    </source>
</evidence>
<dbReference type="Pfam" id="PF00069">
    <property type="entry name" value="Pkinase"/>
    <property type="match status" value="1"/>
</dbReference>
<evidence type="ECO:0000256" key="6">
    <source>
        <dbReference type="ARBA" id="ARBA00022723"/>
    </source>
</evidence>
<dbReference type="Gene3D" id="3.30.200.20">
    <property type="entry name" value="Phosphorylase Kinase, domain 1"/>
    <property type="match status" value="1"/>
</dbReference>
<keyword evidence="6" id="KW-0479">Metal-binding</keyword>
<evidence type="ECO:0000313" key="23">
    <source>
        <dbReference type="EMBL" id="KAJ1126120.1"/>
    </source>
</evidence>
<evidence type="ECO:0000256" key="2">
    <source>
        <dbReference type="ARBA" id="ARBA00012513"/>
    </source>
</evidence>
<evidence type="ECO:0000256" key="20">
    <source>
        <dbReference type="PROSITE-ProRule" id="PRU10141"/>
    </source>
</evidence>
<dbReference type="GO" id="GO:0004674">
    <property type="term" value="F:protein serine/threonine kinase activity"/>
    <property type="evidence" value="ECO:0007669"/>
    <property type="project" value="UniProtKB-KW"/>
</dbReference>
<dbReference type="GO" id="GO:0046872">
    <property type="term" value="F:metal ion binding"/>
    <property type="evidence" value="ECO:0007669"/>
    <property type="project" value="UniProtKB-KW"/>
</dbReference>
<comment type="caution">
    <text evidence="23">The sequence shown here is derived from an EMBL/GenBank/DDBJ whole genome shotgun (WGS) entry which is preliminary data.</text>
</comment>
<dbReference type="EMBL" id="JANPWB010000011">
    <property type="protein sequence ID" value="KAJ1126120.1"/>
    <property type="molecule type" value="Genomic_DNA"/>
</dbReference>
<evidence type="ECO:0000256" key="21">
    <source>
        <dbReference type="SAM" id="MobiDB-lite"/>
    </source>
</evidence>
<feature type="compositionally biased region" description="Low complexity" evidence="21">
    <location>
        <begin position="517"/>
        <end position="530"/>
    </location>
</feature>
<dbReference type="CDD" id="cd14050">
    <property type="entry name" value="PKc_Myt1"/>
    <property type="match status" value="1"/>
</dbReference>
<comment type="catalytic activity">
    <reaction evidence="16">
        <text>L-seryl-[protein] + ATP = O-phospho-L-seryl-[protein] + ADP + H(+)</text>
        <dbReference type="Rhea" id="RHEA:17989"/>
        <dbReference type="Rhea" id="RHEA-COMP:9863"/>
        <dbReference type="Rhea" id="RHEA-COMP:11604"/>
        <dbReference type="ChEBI" id="CHEBI:15378"/>
        <dbReference type="ChEBI" id="CHEBI:29999"/>
        <dbReference type="ChEBI" id="CHEBI:30616"/>
        <dbReference type="ChEBI" id="CHEBI:83421"/>
        <dbReference type="ChEBI" id="CHEBI:456216"/>
        <dbReference type="EC" id="2.7.11.1"/>
    </reaction>
</comment>
<keyword evidence="4" id="KW-0597">Phosphoprotein</keyword>
<evidence type="ECO:0000256" key="16">
    <source>
        <dbReference type="ARBA" id="ARBA00048679"/>
    </source>
</evidence>
<dbReference type="SMART" id="SM00220">
    <property type="entry name" value="S_TKc"/>
    <property type="match status" value="1"/>
</dbReference>
<feature type="compositionally biased region" description="Polar residues" evidence="21">
    <location>
        <begin position="461"/>
        <end position="471"/>
    </location>
</feature>
<keyword evidence="13" id="KW-0131">Cell cycle</keyword>
<evidence type="ECO:0000256" key="13">
    <source>
        <dbReference type="ARBA" id="ARBA00023306"/>
    </source>
</evidence>
<dbReference type="Proteomes" id="UP001066276">
    <property type="component" value="Chromosome 7"/>
</dbReference>
<dbReference type="FunFam" id="3.30.200.20:FF:000280">
    <property type="entry name" value="membrane-associated tyrosine- and threonine-specific cdc2-inhibitory kinase"/>
    <property type="match status" value="1"/>
</dbReference>
<dbReference type="PROSITE" id="PS50011">
    <property type="entry name" value="PROTEIN_KINASE_DOM"/>
    <property type="match status" value="1"/>
</dbReference>
<keyword evidence="10" id="KW-0460">Magnesium</keyword>
<dbReference type="PANTHER" id="PTHR11042">
    <property type="entry name" value="EUKARYOTIC TRANSLATION INITIATION FACTOR 2-ALPHA KINASE EIF2-ALPHA KINASE -RELATED"/>
    <property type="match status" value="1"/>
</dbReference>
<evidence type="ECO:0000256" key="4">
    <source>
        <dbReference type="ARBA" id="ARBA00022553"/>
    </source>
</evidence>
<feature type="compositionally biased region" description="Polar residues" evidence="21">
    <location>
        <begin position="63"/>
        <end position="77"/>
    </location>
</feature>
<dbReference type="GO" id="GO:0000139">
    <property type="term" value="C:Golgi membrane"/>
    <property type="evidence" value="ECO:0007669"/>
    <property type="project" value="UniProtKB-SubCell"/>
</dbReference>
<feature type="compositionally biased region" description="Polar residues" evidence="21">
    <location>
        <begin position="501"/>
        <end position="516"/>
    </location>
</feature>
<protein>
    <recommendedName>
        <fullName evidence="18">Membrane-associated tyrosine- and threonine-specific cdc2-inhibitory kinase</fullName>
        <ecNumber evidence="2">2.7.11.1</ecNumber>
    </recommendedName>
    <alternativeName>
        <fullName evidence="19">Myt1 kinase</fullName>
    </alternativeName>
</protein>
<evidence type="ECO:0000256" key="1">
    <source>
        <dbReference type="ARBA" id="ARBA00004395"/>
    </source>
</evidence>
<evidence type="ECO:0000256" key="3">
    <source>
        <dbReference type="ARBA" id="ARBA00022527"/>
    </source>
</evidence>
<organism evidence="23 24">
    <name type="scientific">Pleurodeles waltl</name>
    <name type="common">Iberian ribbed newt</name>
    <dbReference type="NCBI Taxonomy" id="8319"/>
    <lineage>
        <taxon>Eukaryota</taxon>
        <taxon>Metazoa</taxon>
        <taxon>Chordata</taxon>
        <taxon>Craniata</taxon>
        <taxon>Vertebrata</taxon>
        <taxon>Euteleostomi</taxon>
        <taxon>Amphibia</taxon>
        <taxon>Batrachia</taxon>
        <taxon>Caudata</taxon>
        <taxon>Salamandroidea</taxon>
        <taxon>Salamandridae</taxon>
        <taxon>Pleurodelinae</taxon>
        <taxon>Pleurodeles</taxon>
    </lineage>
</organism>
<dbReference type="PROSITE" id="PS00108">
    <property type="entry name" value="PROTEIN_KINASE_ST"/>
    <property type="match status" value="1"/>
</dbReference>
<evidence type="ECO:0000256" key="14">
    <source>
        <dbReference type="ARBA" id="ARBA00037982"/>
    </source>
</evidence>
<comment type="catalytic activity">
    <reaction evidence="15">
        <text>L-threonyl-[protein] + ATP = O-phospho-L-threonyl-[protein] + ADP + H(+)</text>
        <dbReference type="Rhea" id="RHEA:46608"/>
        <dbReference type="Rhea" id="RHEA-COMP:11060"/>
        <dbReference type="Rhea" id="RHEA-COMP:11605"/>
        <dbReference type="ChEBI" id="CHEBI:15378"/>
        <dbReference type="ChEBI" id="CHEBI:30013"/>
        <dbReference type="ChEBI" id="CHEBI:30616"/>
        <dbReference type="ChEBI" id="CHEBI:61977"/>
        <dbReference type="ChEBI" id="CHEBI:456216"/>
        <dbReference type="EC" id="2.7.11.1"/>
    </reaction>
</comment>
<reference evidence="23" key="1">
    <citation type="journal article" date="2022" name="bioRxiv">
        <title>Sequencing and chromosome-scale assembly of the giantPleurodeles waltlgenome.</title>
        <authorList>
            <person name="Brown T."/>
            <person name="Elewa A."/>
            <person name="Iarovenko S."/>
            <person name="Subramanian E."/>
            <person name="Araus A.J."/>
            <person name="Petzold A."/>
            <person name="Susuki M."/>
            <person name="Suzuki K.-i.T."/>
            <person name="Hayashi T."/>
            <person name="Toyoda A."/>
            <person name="Oliveira C."/>
            <person name="Osipova E."/>
            <person name="Leigh N.D."/>
            <person name="Simon A."/>
            <person name="Yun M.H."/>
        </authorList>
    </citation>
    <scope>NUCLEOTIDE SEQUENCE</scope>
    <source>
        <strain evidence="23">20211129_DDA</strain>
        <tissue evidence="23">Liver</tissue>
    </source>
</reference>
<feature type="binding site" evidence="20">
    <location>
        <position position="132"/>
    </location>
    <ligand>
        <name>ATP</name>
        <dbReference type="ChEBI" id="CHEBI:30616"/>
    </ligand>
</feature>
<keyword evidence="5" id="KW-0808">Transferase</keyword>
<keyword evidence="12" id="KW-0472">Membrane</keyword>
<evidence type="ECO:0000256" key="8">
    <source>
        <dbReference type="ARBA" id="ARBA00022777"/>
    </source>
</evidence>